<dbReference type="STRING" id="861450.HMPREF0080_00696"/>
<keyword evidence="8" id="KW-1185">Reference proteome</keyword>
<proteinExistence type="inferred from homology"/>
<reference evidence="7 8" key="1">
    <citation type="submission" date="2011-08" db="EMBL/GenBank/DDBJ databases">
        <authorList>
            <person name="Weinstock G."/>
            <person name="Sodergren E."/>
            <person name="Clifton S."/>
            <person name="Fulton L."/>
            <person name="Fulton B."/>
            <person name="Courtney L."/>
            <person name="Fronick C."/>
            <person name="Harrison M."/>
            <person name="Strong C."/>
            <person name="Farmer C."/>
            <person name="Delahaunty K."/>
            <person name="Markovic C."/>
            <person name="Hall O."/>
            <person name="Minx P."/>
            <person name="Tomlinson C."/>
            <person name="Mitreva M."/>
            <person name="Hou S."/>
            <person name="Chen J."/>
            <person name="Wollam A."/>
            <person name="Pepin K.H."/>
            <person name="Johnson M."/>
            <person name="Bhonagiri V."/>
            <person name="Zhang X."/>
            <person name="Suruliraj S."/>
            <person name="Warren W."/>
            <person name="Chinwalla A."/>
            <person name="Mardis E.R."/>
            <person name="Wilson R.K."/>
        </authorList>
    </citation>
    <scope>NUCLEOTIDE SEQUENCE [LARGE SCALE GENOMIC DNA]</scope>
    <source>
        <strain evidence="7 8">F0357</strain>
    </source>
</reference>
<evidence type="ECO:0000313" key="7">
    <source>
        <dbReference type="EMBL" id="EHM42277.1"/>
    </source>
</evidence>
<feature type="transmembrane region" description="Helical" evidence="5">
    <location>
        <begin position="7"/>
        <end position="30"/>
    </location>
</feature>
<evidence type="ECO:0000313" key="8">
    <source>
        <dbReference type="Proteomes" id="UP000005481"/>
    </source>
</evidence>
<dbReference type="OrthoDB" id="9807065at2"/>
<dbReference type="SUPFAM" id="SSF161098">
    <property type="entry name" value="MetI-like"/>
    <property type="match status" value="1"/>
</dbReference>
<dbReference type="AlphaFoldDB" id="G9YGD2"/>
<dbReference type="GO" id="GO:0005886">
    <property type="term" value="C:plasma membrane"/>
    <property type="evidence" value="ECO:0007669"/>
    <property type="project" value="UniProtKB-SubCell"/>
</dbReference>
<dbReference type="PROSITE" id="PS50928">
    <property type="entry name" value="ABC_TM1"/>
    <property type="match status" value="1"/>
</dbReference>
<dbReference type="Gene3D" id="1.10.3720.10">
    <property type="entry name" value="MetI-like"/>
    <property type="match status" value="1"/>
</dbReference>
<evidence type="ECO:0000256" key="1">
    <source>
        <dbReference type="ARBA" id="ARBA00004141"/>
    </source>
</evidence>
<keyword evidence="5" id="KW-0813">Transport</keyword>
<name>G9YGD2_9FIRM</name>
<keyword evidence="4 5" id="KW-0472">Membrane</keyword>
<dbReference type="RefSeq" id="WP_006789686.1">
    <property type="nucleotide sequence ID" value="NZ_JH417574.1"/>
</dbReference>
<sequence>MRRAVTVLFVYLSGLLVCATVIFVFLYIFVKGAQVISWKFISTGPEGIPPGTAGGIFPAIVGSLMSGAVAAVISSITAVATTIWLTFFCRNHVLYRFCRFCTECVSGIPSILLGLFGYSFFLMHLAIPKSVLTAGMTLAIMIMPFIAVRTEKIFREYPREQIDAARSLGLSTLYIILTLVIPQRLRELTSTVALSTAYAMGAAAPVMFTGAVLYTRKLPDLTEPFMALPYHLYILVSQGYSLSMAYGTAFILLVLLLGINLFCRYAGKKR</sequence>
<organism evidence="7 8">
    <name type="scientific">Anaeroglobus geminatus F0357</name>
    <dbReference type="NCBI Taxonomy" id="861450"/>
    <lineage>
        <taxon>Bacteria</taxon>
        <taxon>Bacillati</taxon>
        <taxon>Bacillota</taxon>
        <taxon>Negativicutes</taxon>
        <taxon>Veillonellales</taxon>
        <taxon>Veillonellaceae</taxon>
        <taxon>Anaeroglobus</taxon>
    </lineage>
</organism>
<dbReference type="GO" id="GO:0055085">
    <property type="term" value="P:transmembrane transport"/>
    <property type="evidence" value="ECO:0007669"/>
    <property type="project" value="InterPro"/>
</dbReference>
<accession>G9YGD2</accession>
<feature type="domain" description="ABC transmembrane type-1" evidence="6">
    <location>
        <begin position="60"/>
        <end position="263"/>
    </location>
</feature>
<dbReference type="eggNOG" id="COG0581">
    <property type="taxonomic scope" value="Bacteria"/>
</dbReference>
<comment type="caution">
    <text evidence="7">The sequence shown here is derived from an EMBL/GenBank/DDBJ whole genome shotgun (WGS) entry which is preliminary data.</text>
</comment>
<dbReference type="PANTHER" id="PTHR43470">
    <property type="entry name" value="PHOSPHATE TRANSPORT SYSTEM PERMEASE PROTEIN PSTA-RELATED"/>
    <property type="match status" value="1"/>
</dbReference>
<evidence type="ECO:0000256" key="4">
    <source>
        <dbReference type="ARBA" id="ARBA00023136"/>
    </source>
</evidence>
<dbReference type="PATRIC" id="fig|861450.3.peg.668"/>
<evidence type="ECO:0000259" key="6">
    <source>
        <dbReference type="PROSITE" id="PS50928"/>
    </source>
</evidence>
<dbReference type="CDD" id="cd06261">
    <property type="entry name" value="TM_PBP2"/>
    <property type="match status" value="1"/>
</dbReference>
<dbReference type="Proteomes" id="UP000005481">
    <property type="component" value="Unassembled WGS sequence"/>
</dbReference>
<dbReference type="Pfam" id="PF00528">
    <property type="entry name" value="BPD_transp_1"/>
    <property type="match status" value="1"/>
</dbReference>
<dbReference type="InterPro" id="IPR000515">
    <property type="entry name" value="MetI-like"/>
</dbReference>
<protein>
    <submittedName>
        <fullName evidence="7">Putative phosphate ABC transporter, permease protein PstA</fullName>
    </submittedName>
</protein>
<feature type="transmembrane region" description="Helical" evidence="5">
    <location>
        <begin position="127"/>
        <end position="148"/>
    </location>
</feature>
<comment type="similarity">
    <text evidence="5">Belongs to the binding-protein-dependent transport system permease family.</text>
</comment>
<evidence type="ECO:0000256" key="3">
    <source>
        <dbReference type="ARBA" id="ARBA00022989"/>
    </source>
</evidence>
<feature type="transmembrane region" description="Helical" evidence="5">
    <location>
        <begin position="100"/>
        <end position="121"/>
    </location>
</feature>
<keyword evidence="2 5" id="KW-0812">Transmembrane</keyword>
<feature type="transmembrane region" description="Helical" evidence="5">
    <location>
        <begin position="249"/>
        <end position="267"/>
    </location>
</feature>
<dbReference type="PANTHER" id="PTHR43470:SF3">
    <property type="entry name" value="PHOSPHATE TRANSPORT SYSTEM PERMEASE PROTEIN PSTA-RELATED"/>
    <property type="match status" value="1"/>
</dbReference>
<feature type="transmembrane region" description="Helical" evidence="5">
    <location>
        <begin position="68"/>
        <end position="88"/>
    </location>
</feature>
<dbReference type="EMBL" id="AGCJ01000022">
    <property type="protein sequence ID" value="EHM42277.1"/>
    <property type="molecule type" value="Genomic_DNA"/>
</dbReference>
<comment type="subcellular location">
    <subcellularLocation>
        <location evidence="5">Cell membrane</location>
        <topology evidence="5">Multi-pass membrane protein</topology>
    </subcellularLocation>
    <subcellularLocation>
        <location evidence="1">Membrane</location>
        <topology evidence="1">Multi-pass membrane protein</topology>
    </subcellularLocation>
</comment>
<feature type="transmembrane region" description="Helical" evidence="5">
    <location>
        <begin position="191"/>
        <end position="213"/>
    </location>
</feature>
<evidence type="ECO:0000256" key="5">
    <source>
        <dbReference type="RuleBase" id="RU363032"/>
    </source>
</evidence>
<keyword evidence="3 5" id="KW-1133">Transmembrane helix</keyword>
<dbReference type="InterPro" id="IPR035906">
    <property type="entry name" value="MetI-like_sf"/>
</dbReference>
<gene>
    <name evidence="7" type="ORF">HMPREF0080_00696</name>
</gene>
<dbReference type="HOGENOM" id="CLU_033621_2_2_9"/>
<evidence type="ECO:0000256" key="2">
    <source>
        <dbReference type="ARBA" id="ARBA00022692"/>
    </source>
</evidence>